<evidence type="ECO:0000313" key="2">
    <source>
        <dbReference type="EMBL" id="AOR75153.1"/>
    </source>
</evidence>
<dbReference type="EMBL" id="CP017151">
    <property type="protein sequence ID" value="AOR75153.1"/>
    <property type="molecule type" value="Genomic_DNA"/>
</dbReference>
<dbReference type="AlphaFoldDB" id="A0A1D7ZV40"/>
<gene>
    <name evidence="1" type="ORF">LACFE_CDS0223</name>
    <name evidence="2" type="ORF">LACFE_CDS1710</name>
</gene>
<dbReference type="Proteomes" id="UP000094714">
    <property type="component" value="Chromosome"/>
</dbReference>
<reference evidence="1 3" key="1">
    <citation type="submission" date="2016-09" db="EMBL/GenBank/DDBJ databases">
        <title>Genome Sequence of the Lactobacillus fermentum strain NCC2970 (CNCM I-5068).</title>
        <authorList>
            <person name="Barretto C."/>
            <person name="Ngom-Bru C."/>
            <person name="Genevaz A."/>
            <person name="Fournier C."/>
            <person name="Moine D."/>
            <person name="Kassam M."/>
            <person name="Iltis A."/>
            <person name="Sagory-Zalkind P."/>
            <person name="Faucherand G."/>
            <person name="Descombes P."/>
            <person name="Duboux S."/>
        </authorList>
    </citation>
    <scope>NUCLEOTIDE SEQUENCE [LARGE SCALE GENOMIC DNA]</scope>
    <source>
        <strain evidence="1 3">NCC2970</strain>
    </source>
</reference>
<dbReference type="EMBL" id="CP017151">
    <property type="protein sequence ID" value="AOR73701.1"/>
    <property type="molecule type" value="Genomic_DNA"/>
</dbReference>
<proteinExistence type="predicted"/>
<evidence type="ECO:0000313" key="1">
    <source>
        <dbReference type="EMBL" id="AOR73701.1"/>
    </source>
</evidence>
<accession>A0A1D7ZV40</accession>
<evidence type="ECO:0000313" key="3">
    <source>
        <dbReference type="Proteomes" id="UP000094714"/>
    </source>
</evidence>
<organism evidence="1 3">
    <name type="scientific">Limosilactobacillus fermentum</name>
    <name type="common">Lactobacillus fermentum</name>
    <dbReference type="NCBI Taxonomy" id="1613"/>
    <lineage>
        <taxon>Bacteria</taxon>
        <taxon>Bacillati</taxon>
        <taxon>Bacillota</taxon>
        <taxon>Bacilli</taxon>
        <taxon>Lactobacillales</taxon>
        <taxon>Lactobacillaceae</taxon>
        <taxon>Limosilactobacillus</taxon>
    </lineage>
</organism>
<name>A0A1D7ZV40_LIMFE</name>
<protein>
    <submittedName>
        <fullName evidence="1">Uncharacterized protein</fullName>
    </submittedName>
</protein>
<sequence>MLMDYHSGNSLTGFFGFEGTKKGPTSLKILIINYHANSRK</sequence>